<organism evidence="1 2">
    <name type="scientific">Schizophyllum amplum</name>
    <dbReference type="NCBI Taxonomy" id="97359"/>
    <lineage>
        <taxon>Eukaryota</taxon>
        <taxon>Fungi</taxon>
        <taxon>Dikarya</taxon>
        <taxon>Basidiomycota</taxon>
        <taxon>Agaricomycotina</taxon>
        <taxon>Agaricomycetes</taxon>
        <taxon>Agaricomycetidae</taxon>
        <taxon>Agaricales</taxon>
        <taxon>Schizophyllaceae</taxon>
        <taxon>Schizophyllum</taxon>
    </lineage>
</organism>
<evidence type="ECO:0000313" key="2">
    <source>
        <dbReference type="Proteomes" id="UP000320762"/>
    </source>
</evidence>
<proteinExistence type="predicted"/>
<reference evidence="1 2" key="1">
    <citation type="journal article" date="2019" name="New Phytol.">
        <title>Comparative genomics reveals unique wood-decay strategies and fruiting body development in the Schizophyllaceae.</title>
        <authorList>
            <person name="Almasi E."/>
            <person name="Sahu N."/>
            <person name="Krizsan K."/>
            <person name="Balint B."/>
            <person name="Kovacs G.M."/>
            <person name="Kiss B."/>
            <person name="Cseklye J."/>
            <person name="Drula E."/>
            <person name="Henrissat B."/>
            <person name="Nagy I."/>
            <person name="Chovatia M."/>
            <person name="Adam C."/>
            <person name="LaButti K."/>
            <person name="Lipzen A."/>
            <person name="Riley R."/>
            <person name="Grigoriev I.V."/>
            <person name="Nagy L.G."/>
        </authorList>
    </citation>
    <scope>NUCLEOTIDE SEQUENCE [LARGE SCALE GENOMIC DNA]</scope>
    <source>
        <strain evidence="1 2">NL-1724</strain>
    </source>
</reference>
<keyword evidence="2" id="KW-1185">Reference proteome</keyword>
<comment type="caution">
    <text evidence="1">The sequence shown here is derived from an EMBL/GenBank/DDBJ whole genome shotgun (WGS) entry which is preliminary data.</text>
</comment>
<protein>
    <submittedName>
        <fullName evidence="1">Uncharacterized protein</fullName>
    </submittedName>
</protein>
<evidence type="ECO:0000313" key="1">
    <source>
        <dbReference type="EMBL" id="TRM55916.1"/>
    </source>
</evidence>
<name>A0A550BTS8_9AGAR</name>
<sequence>MQRQSKLLPPTCDDAILSCLNPRDITQYGLASRETHRRVKSYYRRAFYLPRALESFFDNDHDIEEFRDIQRQTGLVISGSFALRFMGRLSFKPGDLDVYVKHTLAGVAGEFLTRAGYEYRPRRGQPSDFNDALALYQTTTEDRNESGHYAAAAIVGAYNFVNTKDDNVIVQIITARTSPVDAILGFHSTAVMNMITHSSAISLYPREMFLNKRSLRIARNSTRPSAQAALVKYSQRGFDIVEELDVTEASDCEQEFGASYRYIGDDFTWEISLCRDRHWVDRTQPVMWQSWRLLFKRTAGDDGEPHATDAIIRRRYLKAHPLDESQPDQVAYTFADTAMRDEFKTLVRFCGTNPIWWVSRDSNAVAEEICKTMPIAKLLKPAYKSTAFVRVFQIYSVDPPRGIPDMPKVTDLSWIAPTKDIRRLCSADIALVLMKFPNLQKARLYVDVGYTFTLHQGLRAIAPSVTSLRVGFPHAPPMDIIAADSANLPNLEELIVREGQPFDVGSFIADTIGTRAKKLKRLQLPAFCDWNQLCDALDTVAPTVEQLTLPKFNWLKMGSSDALPRNALPVLERFSINMSQDHRNDLSEIWTRVADLVLNFLAGRHTPALRVIRITIHAATAVRAYKYGSYAWKIFRELRGIDHSLQWQEWIARTLPDNVLLEVSVGTRYAQYPKDADALELALMSASYVVDESRFRIGPDI</sequence>
<accession>A0A550BTS8</accession>
<dbReference type="EMBL" id="VDMD01000088">
    <property type="protein sequence ID" value="TRM55916.1"/>
    <property type="molecule type" value="Genomic_DNA"/>
</dbReference>
<dbReference type="OrthoDB" id="3041043at2759"/>
<dbReference type="Proteomes" id="UP000320762">
    <property type="component" value="Unassembled WGS sequence"/>
</dbReference>
<gene>
    <name evidence="1" type="ORF">BD626DRAFT_576390</name>
</gene>
<dbReference type="AlphaFoldDB" id="A0A550BTS8"/>
<dbReference type="STRING" id="97359.A0A550BTS8"/>